<sequence>MPRLLPPPPVRALPGGLPPPLHRLPCPIGPHSRLL</sequence>
<evidence type="ECO:0000313" key="1">
    <source>
        <dbReference type="EMBL" id="JAD31746.1"/>
    </source>
</evidence>
<name>A0A0A8YYU3_ARUDO</name>
<organism evidence="1">
    <name type="scientific">Arundo donax</name>
    <name type="common">Giant reed</name>
    <name type="synonym">Donax arundinaceus</name>
    <dbReference type="NCBI Taxonomy" id="35708"/>
    <lineage>
        <taxon>Eukaryota</taxon>
        <taxon>Viridiplantae</taxon>
        <taxon>Streptophyta</taxon>
        <taxon>Embryophyta</taxon>
        <taxon>Tracheophyta</taxon>
        <taxon>Spermatophyta</taxon>
        <taxon>Magnoliopsida</taxon>
        <taxon>Liliopsida</taxon>
        <taxon>Poales</taxon>
        <taxon>Poaceae</taxon>
        <taxon>PACMAD clade</taxon>
        <taxon>Arundinoideae</taxon>
        <taxon>Arundineae</taxon>
        <taxon>Arundo</taxon>
    </lineage>
</organism>
<reference evidence="1" key="2">
    <citation type="journal article" date="2015" name="Data Brief">
        <title>Shoot transcriptome of the giant reed, Arundo donax.</title>
        <authorList>
            <person name="Barrero R.A."/>
            <person name="Guerrero F.D."/>
            <person name="Moolhuijzen P."/>
            <person name="Goolsby J.A."/>
            <person name="Tidwell J."/>
            <person name="Bellgard S.E."/>
            <person name="Bellgard M.I."/>
        </authorList>
    </citation>
    <scope>NUCLEOTIDE SEQUENCE</scope>
    <source>
        <tissue evidence="1">Shoot tissue taken approximately 20 cm above the soil surface</tissue>
    </source>
</reference>
<reference evidence="1" key="1">
    <citation type="submission" date="2014-09" db="EMBL/GenBank/DDBJ databases">
        <authorList>
            <person name="Magalhaes I.L.F."/>
            <person name="Oliveira U."/>
            <person name="Santos F.R."/>
            <person name="Vidigal T.H.D.A."/>
            <person name="Brescovit A.D."/>
            <person name="Santos A.J."/>
        </authorList>
    </citation>
    <scope>NUCLEOTIDE SEQUENCE</scope>
    <source>
        <tissue evidence="1">Shoot tissue taken approximately 20 cm above the soil surface</tissue>
    </source>
</reference>
<dbReference type="EMBL" id="GBRH01266149">
    <property type="protein sequence ID" value="JAD31746.1"/>
    <property type="molecule type" value="Transcribed_RNA"/>
</dbReference>
<accession>A0A0A8YYU3</accession>
<protein>
    <submittedName>
        <fullName evidence="1">Uncharacterized protein</fullName>
    </submittedName>
</protein>
<proteinExistence type="predicted"/>
<dbReference type="AlphaFoldDB" id="A0A0A8YYU3"/>